<dbReference type="Pfam" id="PF00176">
    <property type="entry name" value="SNF2-rel_dom"/>
    <property type="match status" value="1"/>
</dbReference>
<keyword evidence="4" id="KW-0347">Helicase</keyword>
<organism evidence="4 5">
    <name type="scientific">Mycobacterium phage Bubbles123</name>
    <dbReference type="NCBI Taxonomy" id="1932895"/>
    <lineage>
        <taxon>Viruses</taxon>
        <taxon>Duplodnaviria</taxon>
        <taxon>Heunggongvirae</taxon>
        <taxon>Uroviricota</taxon>
        <taxon>Caudoviricetes</taxon>
        <taxon>Gracegardnervirinae</taxon>
        <taxon>Cheoctovirus</taxon>
        <taxon>Cheoctovirus bubbles123</taxon>
    </lineage>
</organism>
<accession>A0A1P8DU77</accession>
<keyword evidence="5" id="KW-1185">Reference proteome</keyword>
<reference evidence="5" key="1">
    <citation type="submission" date="2016-12" db="EMBL/GenBank/DDBJ databases">
        <authorList>
            <person name="Song W.-J."/>
            <person name="Kurnit D.M."/>
        </authorList>
    </citation>
    <scope>NUCLEOTIDE SEQUENCE [LARGE SCALE GENOMIC DNA]</scope>
</reference>
<evidence type="ECO:0000313" key="5">
    <source>
        <dbReference type="Proteomes" id="UP000221706"/>
    </source>
</evidence>
<sequence length="448" mass="49868">MTGHVTFANCPFGTTDCMSYTEFLSRKKAQADIPGREIPASDVHPMLHDWQNDLVRWAVRTSRAALWADTGMGKTVMQLEWARLSGDRPLIVAPLAVCAQTVREANKLDVTAEYVAEPDPDMFRRAQIVVTNYERLHNFSPDMFDAVVLDESSILKQSDGKTRTMLIDWAAHIPHRLACSATPAPNDPEELTNQAEWLGRMSRTHMLAAYFIHDSDGWRLKGHARQPMIEWMAQWAVALTKPSDVGGDDTGYILPGLEVIPEIVHADIEVEGQLFATDIGGVTGRAELRRKTLQARVDRAAKLVANNPGPWILWCGLNSEAEALAAAVPGSVNVHGSLDPDEKAQLLLGFADGQFEVLVTKPSIASQGLNYQHCHRMAFVGMGDSYEQYYQAIRRCYRYGQTKVVYAHVIVSELESQIAANVARKEQQASDITRALVEEMRRVRGKSE</sequence>
<dbReference type="InterPro" id="IPR000330">
    <property type="entry name" value="SNF2_N"/>
</dbReference>
<dbReference type="PANTHER" id="PTHR45766:SF6">
    <property type="entry name" value="SWI_SNF-RELATED MATRIX-ASSOCIATED ACTIN-DEPENDENT REGULATOR OF CHROMATIN SUBFAMILY A-LIKE PROTEIN 1"/>
    <property type="match status" value="1"/>
</dbReference>
<protein>
    <submittedName>
        <fullName evidence="4">Helicase</fullName>
    </submittedName>
</protein>
<evidence type="ECO:0000313" key="4">
    <source>
        <dbReference type="EMBL" id="APU93062.1"/>
    </source>
</evidence>
<dbReference type="GO" id="GO:0016787">
    <property type="term" value="F:hydrolase activity"/>
    <property type="evidence" value="ECO:0007669"/>
    <property type="project" value="UniProtKB-KW"/>
</dbReference>
<gene>
    <name evidence="4" type="ORF">SEA_BUBBLES123_62</name>
</gene>
<dbReference type="GO" id="GO:0004386">
    <property type="term" value="F:helicase activity"/>
    <property type="evidence" value="ECO:0007669"/>
    <property type="project" value="UniProtKB-KW"/>
</dbReference>
<dbReference type="PROSITE" id="PS51194">
    <property type="entry name" value="HELICASE_CTER"/>
    <property type="match status" value="1"/>
</dbReference>
<dbReference type="Proteomes" id="UP000221706">
    <property type="component" value="Segment"/>
</dbReference>
<proteinExistence type="predicted"/>
<feature type="domain" description="Helicase C-terminal" evidence="3">
    <location>
        <begin position="296"/>
        <end position="444"/>
    </location>
</feature>
<keyword evidence="4" id="KW-0067">ATP-binding</keyword>
<dbReference type="InterPro" id="IPR027417">
    <property type="entry name" value="P-loop_NTPase"/>
</dbReference>
<evidence type="ECO:0000259" key="2">
    <source>
        <dbReference type="PROSITE" id="PS51192"/>
    </source>
</evidence>
<dbReference type="PROSITE" id="PS51192">
    <property type="entry name" value="HELICASE_ATP_BIND_1"/>
    <property type="match status" value="1"/>
</dbReference>
<dbReference type="GO" id="GO:0005524">
    <property type="term" value="F:ATP binding"/>
    <property type="evidence" value="ECO:0007669"/>
    <property type="project" value="InterPro"/>
</dbReference>
<keyword evidence="4" id="KW-0547">Nucleotide-binding</keyword>
<dbReference type="Gene3D" id="3.40.50.300">
    <property type="entry name" value="P-loop containing nucleotide triphosphate hydrolases"/>
    <property type="match status" value="2"/>
</dbReference>
<name>A0A1P8DU77_9CAUD</name>
<dbReference type="InterPro" id="IPR001650">
    <property type="entry name" value="Helicase_C-like"/>
</dbReference>
<dbReference type="EMBL" id="KY348865">
    <property type="protein sequence ID" value="APU93062.1"/>
    <property type="molecule type" value="Genomic_DNA"/>
</dbReference>
<dbReference type="Pfam" id="PF00271">
    <property type="entry name" value="Helicase_C"/>
    <property type="match status" value="1"/>
</dbReference>
<feature type="domain" description="Helicase ATP-binding" evidence="2">
    <location>
        <begin position="55"/>
        <end position="201"/>
    </location>
</feature>
<dbReference type="PANTHER" id="PTHR45766">
    <property type="entry name" value="DNA ANNEALING HELICASE AND ENDONUCLEASE ZRANB3 FAMILY MEMBER"/>
    <property type="match status" value="1"/>
</dbReference>
<evidence type="ECO:0000256" key="1">
    <source>
        <dbReference type="ARBA" id="ARBA00022801"/>
    </source>
</evidence>
<dbReference type="InterPro" id="IPR014001">
    <property type="entry name" value="Helicase_ATP-bd"/>
</dbReference>
<dbReference type="SMART" id="SM00487">
    <property type="entry name" value="DEXDc"/>
    <property type="match status" value="1"/>
</dbReference>
<evidence type="ECO:0000259" key="3">
    <source>
        <dbReference type="PROSITE" id="PS51194"/>
    </source>
</evidence>
<dbReference type="SUPFAM" id="SSF52540">
    <property type="entry name" value="P-loop containing nucleoside triphosphate hydrolases"/>
    <property type="match status" value="1"/>
</dbReference>
<keyword evidence="1" id="KW-0378">Hydrolase</keyword>